<accession>A0A7N0T165</accession>
<dbReference type="EnsemblPlants" id="Kaladp0016s0328.1.v1.1">
    <property type="protein sequence ID" value="Kaladp0016s0328.1.v1.1.CDS.1"/>
    <property type="gene ID" value="Kaladp0016s0328.v1.1"/>
</dbReference>
<dbReference type="Proteomes" id="UP000594263">
    <property type="component" value="Unplaced"/>
</dbReference>
<name>A0A7N0T165_KALFE</name>
<reference evidence="1" key="1">
    <citation type="submission" date="2021-01" db="UniProtKB">
        <authorList>
            <consortium name="EnsemblPlants"/>
        </authorList>
    </citation>
    <scope>IDENTIFICATION</scope>
</reference>
<organism evidence="1 2">
    <name type="scientific">Kalanchoe fedtschenkoi</name>
    <name type="common">Lavender scallops</name>
    <name type="synonym">South American air plant</name>
    <dbReference type="NCBI Taxonomy" id="63787"/>
    <lineage>
        <taxon>Eukaryota</taxon>
        <taxon>Viridiplantae</taxon>
        <taxon>Streptophyta</taxon>
        <taxon>Embryophyta</taxon>
        <taxon>Tracheophyta</taxon>
        <taxon>Spermatophyta</taxon>
        <taxon>Magnoliopsida</taxon>
        <taxon>eudicotyledons</taxon>
        <taxon>Gunneridae</taxon>
        <taxon>Pentapetalae</taxon>
        <taxon>Saxifragales</taxon>
        <taxon>Crassulaceae</taxon>
        <taxon>Kalanchoe</taxon>
    </lineage>
</organism>
<keyword evidence="2" id="KW-1185">Reference proteome</keyword>
<proteinExistence type="predicted"/>
<protein>
    <submittedName>
        <fullName evidence="1">Uncharacterized protein</fullName>
    </submittedName>
</protein>
<dbReference type="AlphaFoldDB" id="A0A7N0T165"/>
<dbReference type="Gramene" id="Kaladp0016s0328.1.v1.1">
    <property type="protein sequence ID" value="Kaladp0016s0328.1.v1.1.CDS.1"/>
    <property type="gene ID" value="Kaladp0016s0328.v1.1"/>
</dbReference>
<evidence type="ECO:0000313" key="1">
    <source>
        <dbReference type="EnsemblPlants" id="Kaladp0016s0328.1.v1.1.CDS.1"/>
    </source>
</evidence>
<evidence type="ECO:0000313" key="2">
    <source>
        <dbReference type="Proteomes" id="UP000594263"/>
    </source>
</evidence>
<sequence length="74" mass="8262">MAPTAAMLTLCHHGDPSHHPTLMSSELQASIRRWIAASAPNRVSGLKHYVVRALDGFTVEDERRFLEVMDLCCL</sequence>